<evidence type="ECO:0000313" key="6">
    <source>
        <dbReference type="RefSeq" id="XP_024881506.1"/>
    </source>
</evidence>
<reference evidence="6" key="1">
    <citation type="submission" date="2025-08" db="UniProtKB">
        <authorList>
            <consortium name="RefSeq"/>
        </authorList>
    </citation>
    <scope>IDENTIFICATION</scope>
    <source>
        <tissue evidence="6">Whole body</tissue>
    </source>
</reference>
<dbReference type="GO" id="GO:0005634">
    <property type="term" value="C:nucleus"/>
    <property type="evidence" value="ECO:0007669"/>
    <property type="project" value="UniProtKB-SubCell"/>
</dbReference>
<name>A0A6J1QK97_9HYME</name>
<feature type="region of interest" description="Disordered" evidence="4">
    <location>
        <begin position="1"/>
        <end position="116"/>
    </location>
</feature>
<evidence type="ECO:0000256" key="4">
    <source>
        <dbReference type="SAM" id="MobiDB-lite"/>
    </source>
</evidence>
<dbReference type="SUPFAM" id="SSF46689">
    <property type="entry name" value="Homeodomain-like"/>
    <property type="match status" value="1"/>
</dbReference>
<dbReference type="OrthoDB" id="5812619at2759"/>
<proteinExistence type="predicted"/>
<comment type="subcellular location">
    <subcellularLocation>
        <location evidence="1">Nucleus</location>
    </subcellularLocation>
</comment>
<dbReference type="InterPro" id="IPR051651">
    <property type="entry name" value="DMTF1_DNA-bind_reg"/>
</dbReference>
<gene>
    <name evidence="6" type="primary">LOC112460844</name>
</gene>
<evidence type="ECO:0000256" key="1">
    <source>
        <dbReference type="ARBA" id="ARBA00004123"/>
    </source>
</evidence>
<evidence type="ECO:0000256" key="3">
    <source>
        <dbReference type="ARBA" id="ARBA00023242"/>
    </source>
</evidence>
<dbReference type="Proteomes" id="UP000504618">
    <property type="component" value="Unplaced"/>
</dbReference>
<dbReference type="GeneID" id="112460844"/>
<dbReference type="GO" id="GO:0000978">
    <property type="term" value="F:RNA polymerase II cis-regulatory region sequence-specific DNA binding"/>
    <property type="evidence" value="ECO:0007669"/>
    <property type="project" value="TreeGrafter"/>
</dbReference>
<sequence length="365" mass="43634">MECKDDYDYVPKIKKRRTDKKDIKSRIEMSQDENNDLKKELKNKDTYKVEDKNKVIGNEKTSQDEDSDSTEESKNKDTCKVKDKNKVTGNEIKTPQDEDSDSTEESENEHIHEIKCKNKDTWNETETLQNEDDNLKRKLKNKDTCKVKPSSDDEGVEEEYCSDATYLARQIASAERLSQEKLLQLHNLCVKLRHVVPPQHNIETRAGSHMPTREEIKEFERIIPIKRGSYSFKEDDIIAKNWKAFCKLHNWDRKKVKPFLQLRIGNLTYMRNTTERRKFVQFLADGLPDRTLYSVYHRFKNLYEDNVQRRYIPEEDEMIINHLEHNPSLDERRKYADLAKVLRRTRNSIWRRYRVLKKKRTNKDD</sequence>
<evidence type="ECO:0000313" key="5">
    <source>
        <dbReference type="Proteomes" id="UP000504618"/>
    </source>
</evidence>
<accession>A0A6J1QK97</accession>
<feature type="compositionally biased region" description="Basic and acidic residues" evidence="4">
    <location>
        <begin position="19"/>
        <end position="54"/>
    </location>
</feature>
<protein>
    <submittedName>
        <fullName evidence="6">Uncharacterized protein LOC112460844 isoform X1</fullName>
    </submittedName>
</protein>
<dbReference type="PANTHER" id="PTHR46380">
    <property type="entry name" value="CYCLIN-D-BINDING MYB-LIKE TRANSCRIPTION FACTOR 1"/>
    <property type="match status" value="1"/>
</dbReference>
<dbReference type="AlphaFoldDB" id="A0A6J1QK97"/>
<dbReference type="GO" id="GO:0000981">
    <property type="term" value="F:DNA-binding transcription factor activity, RNA polymerase II-specific"/>
    <property type="evidence" value="ECO:0007669"/>
    <property type="project" value="TreeGrafter"/>
</dbReference>
<dbReference type="RefSeq" id="XP_024881506.1">
    <property type="nucleotide sequence ID" value="XM_025025738.1"/>
</dbReference>
<feature type="compositionally biased region" description="Basic and acidic residues" evidence="4">
    <location>
        <begin position="1"/>
        <end position="11"/>
    </location>
</feature>
<evidence type="ECO:0000256" key="2">
    <source>
        <dbReference type="ARBA" id="ARBA00023125"/>
    </source>
</evidence>
<organism evidence="5 6">
    <name type="scientific">Temnothorax curvispinosus</name>
    <dbReference type="NCBI Taxonomy" id="300111"/>
    <lineage>
        <taxon>Eukaryota</taxon>
        <taxon>Metazoa</taxon>
        <taxon>Ecdysozoa</taxon>
        <taxon>Arthropoda</taxon>
        <taxon>Hexapoda</taxon>
        <taxon>Insecta</taxon>
        <taxon>Pterygota</taxon>
        <taxon>Neoptera</taxon>
        <taxon>Endopterygota</taxon>
        <taxon>Hymenoptera</taxon>
        <taxon>Apocrita</taxon>
        <taxon>Aculeata</taxon>
        <taxon>Formicoidea</taxon>
        <taxon>Formicidae</taxon>
        <taxon>Myrmicinae</taxon>
        <taxon>Temnothorax</taxon>
    </lineage>
</organism>
<dbReference type="InterPro" id="IPR009057">
    <property type="entry name" value="Homeodomain-like_sf"/>
</dbReference>
<keyword evidence="2" id="KW-0238">DNA-binding</keyword>
<feature type="compositionally biased region" description="Acidic residues" evidence="4">
    <location>
        <begin position="97"/>
        <end position="107"/>
    </location>
</feature>
<dbReference type="PANTHER" id="PTHR46380:SF2">
    <property type="entry name" value="CYCLIN-D-BINDING MYB-LIKE TRANSCRIPTION FACTOR 1"/>
    <property type="match status" value="1"/>
</dbReference>
<keyword evidence="5" id="KW-1185">Reference proteome</keyword>
<feature type="compositionally biased region" description="Basic and acidic residues" evidence="4">
    <location>
        <begin position="71"/>
        <end position="86"/>
    </location>
</feature>
<keyword evidence="3" id="KW-0539">Nucleus</keyword>